<organism evidence="4 5">
    <name type="scientific">Streptosporangium sandarakinum</name>
    <dbReference type="NCBI Taxonomy" id="1260955"/>
    <lineage>
        <taxon>Bacteria</taxon>
        <taxon>Bacillati</taxon>
        <taxon>Actinomycetota</taxon>
        <taxon>Actinomycetes</taxon>
        <taxon>Streptosporangiales</taxon>
        <taxon>Streptosporangiaceae</taxon>
        <taxon>Streptosporangium</taxon>
    </lineage>
</organism>
<feature type="DNA-binding region" description="H-T-H motif" evidence="2">
    <location>
        <begin position="33"/>
        <end position="52"/>
    </location>
</feature>
<name>A0A852V7R3_9ACTN</name>
<keyword evidence="1 2" id="KW-0238">DNA-binding</keyword>
<dbReference type="InterPro" id="IPR041678">
    <property type="entry name" value="TetR_C_16"/>
</dbReference>
<proteinExistence type="predicted"/>
<dbReference type="InterPro" id="IPR001647">
    <property type="entry name" value="HTH_TetR"/>
</dbReference>
<dbReference type="PRINTS" id="PR00455">
    <property type="entry name" value="HTHTETR"/>
</dbReference>
<dbReference type="Gene3D" id="1.10.357.10">
    <property type="entry name" value="Tetracycline Repressor, domain 2"/>
    <property type="match status" value="1"/>
</dbReference>
<dbReference type="PANTHER" id="PTHR30055">
    <property type="entry name" value="HTH-TYPE TRANSCRIPTIONAL REGULATOR RUTR"/>
    <property type="match status" value="1"/>
</dbReference>
<sequence length="186" mass="20401">MDETRQRDREGTRRRILDAARRLFTELGYDQVTMRLIAAEADANIALINRYFGSKRELFAEVLAVQGRFPGLLEAPSEELPRRLAEYVADRLRSDQGSLIMSALVRSSGCAETHEIIRDRVRSAILEPLAARLPGGDAAFRATAATAVITGVGMLSQLYGKGELEAPDREAVVGRLTAVFQACLAP</sequence>
<comment type="caution">
    <text evidence="4">The sequence shown here is derived from an EMBL/GenBank/DDBJ whole genome shotgun (WGS) entry which is preliminary data.</text>
</comment>
<dbReference type="PANTHER" id="PTHR30055:SF235">
    <property type="entry name" value="TRANSCRIPTIONAL REGULATORY PROTEIN"/>
    <property type="match status" value="1"/>
</dbReference>
<dbReference type="InterPro" id="IPR009057">
    <property type="entry name" value="Homeodomain-like_sf"/>
</dbReference>
<dbReference type="PROSITE" id="PS50977">
    <property type="entry name" value="HTH_TETR_2"/>
    <property type="match status" value="1"/>
</dbReference>
<dbReference type="InterPro" id="IPR023772">
    <property type="entry name" value="DNA-bd_HTH_TetR-type_CS"/>
</dbReference>
<protein>
    <submittedName>
        <fullName evidence="4">AcrR family transcriptional regulator</fullName>
    </submittedName>
</protein>
<dbReference type="InterPro" id="IPR050109">
    <property type="entry name" value="HTH-type_TetR-like_transc_reg"/>
</dbReference>
<dbReference type="PROSITE" id="PS01081">
    <property type="entry name" value="HTH_TETR_1"/>
    <property type="match status" value="1"/>
</dbReference>
<reference evidence="4 5" key="1">
    <citation type="submission" date="2020-07" db="EMBL/GenBank/DDBJ databases">
        <title>Sequencing the genomes of 1000 actinobacteria strains.</title>
        <authorList>
            <person name="Klenk H.-P."/>
        </authorList>
    </citation>
    <scope>NUCLEOTIDE SEQUENCE [LARGE SCALE GENOMIC DNA]</scope>
    <source>
        <strain evidence="4 5">DSM 45763</strain>
    </source>
</reference>
<dbReference type="Pfam" id="PF00440">
    <property type="entry name" value="TetR_N"/>
    <property type="match status" value="1"/>
</dbReference>
<dbReference type="AlphaFoldDB" id="A0A852V7R3"/>
<accession>A0A852V7R3</accession>
<feature type="domain" description="HTH tetR-type" evidence="3">
    <location>
        <begin position="10"/>
        <end position="70"/>
    </location>
</feature>
<evidence type="ECO:0000313" key="4">
    <source>
        <dbReference type="EMBL" id="NYF43598.1"/>
    </source>
</evidence>
<dbReference type="SUPFAM" id="SSF46689">
    <property type="entry name" value="Homeodomain-like"/>
    <property type="match status" value="1"/>
</dbReference>
<dbReference type="GO" id="GO:0000976">
    <property type="term" value="F:transcription cis-regulatory region binding"/>
    <property type="evidence" value="ECO:0007669"/>
    <property type="project" value="TreeGrafter"/>
</dbReference>
<dbReference type="RefSeq" id="WP_179827180.1">
    <property type="nucleotide sequence ID" value="NZ_JACCCO010000003.1"/>
</dbReference>
<evidence type="ECO:0000256" key="2">
    <source>
        <dbReference type="PROSITE-ProRule" id="PRU00335"/>
    </source>
</evidence>
<dbReference type="Proteomes" id="UP000576393">
    <property type="component" value="Unassembled WGS sequence"/>
</dbReference>
<evidence type="ECO:0000313" key="5">
    <source>
        <dbReference type="Proteomes" id="UP000576393"/>
    </source>
</evidence>
<dbReference type="GO" id="GO:0003700">
    <property type="term" value="F:DNA-binding transcription factor activity"/>
    <property type="evidence" value="ECO:0007669"/>
    <property type="project" value="TreeGrafter"/>
</dbReference>
<dbReference type="EMBL" id="JACCCO010000003">
    <property type="protein sequence ID" value="NYF43598.1"/>
    <property type="molecule type" value="Genomic_DNA"/>
</dbReference>
<gene>
    <name evidence="4" type="ORF">HDA43_005825</name>
</gene>
<evidence type="ECO:0000256" key="1">
    <source>
        <dbReference type="ARBA" id="ARBA00023125"/>
    </source>
</evidence>
<dbReference type="Pfam" id="PF17920">
    <property type="entry name" value="TetR_C_16"/>
    <property type="match status" value="1"/>
</dbReference>
<dbReference type="InterPro" id="IPR036271">
    <property type="entry name" value="Tet_transcr_reg_TetR-rel_C_sf"/>
</dbReference>
<evidence type="ECO:0000259" key="3">
    <source>
        <dbReference type="PROSITE" id="PS50977"/>
    </source>
</evidence>
<keyword evidence="5" id="KW-1185">Reference proteome</keyword>
<dbReference type="SUPFAM" id="SSF48498">
    <property type="entry name" value="Tetracyclin repressor-like, C-terminal domain"/>
    <property type="match status" value="1"/>
</dbReference>